<reference evidence="1 2" key="1">
    <citation type="submission" date="2014-06" db="EMBL/GenBank/DDBJ databases">
        <title>Genetic determinant of reutericyclin biosynthesis of Lactobacillus reuteri.</title>
        <authorList>
            <person name="Lin X."/>
            <person name="Duar R."/>
            <person name="Walter J."/>
            <person name="Gaenzle M."/>
        </authorList>
    </citation>
    <scope>NUCLEOTIDE SEQUENCE [LARGE SCALE GENOMIC DNA]</scope>
    <source>
        <strain evidence="1 2">LTH2584</strain>
    </source>
</reference>
<dbReference type="Proteomes" id="UP000027731">
    <property type="component" value="Unassembled WGS sequence"/>
</dbReference>
<evidence type="ECO:0000313" key="2">
    <source>
        <dbReference type="Proteomes" id="UP000027731"/>
    </source>
</evidence>
<evidence type="ECO:0000313" key="1">
    <source>
        <dbReference type="EMBL" id="KEK16109.1"/>
    </source>
</evidence>
<dbReference type="AlphaFoldDB" id="A0A073JQX6"/>
<protein>
    <submittedName>
        <fullName evidence="1">Uncharacterized protein</fullName>
    </submittedName>
</protein>
<accession>A0A073JQX6</accession>
<dbReference type="EMBL" id="JOSX01000010">
    <property type="protein sequence ID" value="KEK16109.1"/>
    <property type="molecule type" value="Genomic_DNA"/>
</dbReference>
<organism evidence="1 2">
    <name type="scientific">Limosilactobacillus reuteri</name>
    <name type="common">Lactobacillus reuteri</name>
    <dbReference type="NCBI Taxonomy" id="1598"/>
    <lineage>
        <taxon>Bacteria</taxon>
        <taxon>Bacillati</taxon>
        <taxon>Bacillota</taxon>
        <taxon>Bacilli</taxon>
        <taxon>Lactobacillales</taxon>
        <taxon>Lactobacillaceae</taxon>
        <taxon>Limosilactobacillus</taxon>
    </lineage>
</organism>
<sequence length="78" mass="8688">MKTFRGRPVPTGSSAWLTTINLKHQALMSFPGKVENITEPIKGVCTIDFGNDGSFTCKLEDLDSIRTTPIMLNNIMRM</sequence>
<dbReference type="PATRIC" id="fig|1598.90.peg.518"/>
<gene>
    <name evidence="1" type="ORF">LR3_08570</name>
</gene>
<proteinExistence type="predicted"/>
<name>A0A073JQX6_LIMRT</name>
<comment type="caution">
    <text evidence="1">The sequence shown here is derived from an EMBL/GenBank/DDBJ whole genome shotgun (WGS) entry which is preliminary data.</text>
</comment>